<comment type="caution">
    <text evidence="2">The sequence shown here is derived from an EMBL/GenBank/DDBJ whole genome shotgun (WGS) entry which is preliminary data.</text>
</comment>
<evidence type="ECO:0000313" key="3">
    <source>
        <dbReference type="Proteomes" id="UP000562682"/>
    </source>
</evidence>
<dbReference type="PANTHER" id="PTHR33112">
    <property type="entry name" value="DOMAIN PROTEIN, PUTATIVE-RELATED"/>
    <property type="match status" value="1"/>
</dbReference>
<sequence>MASTPVDNSPPWASGCPTCKAIWRLFADPESAPEINLGTYKEALSTTCQNHKELLQRFVNYVLSKGGTFDHRDMGFQKPHKGNSITLSQSLNGTGHVWDLLLVRKDDVPGYPGNGRVLDANWADVETVKKWKHRCISSHVVKCQNLLKVWPTRPAWLVDLQKQCTVPGHEPVDYVAISYTYGSHFPPVITSTAFRELQKKPFALATPEFSNFVSPIIQHAMYLTSAIDERYLWADALCVTHHDPKAASEQLRSMGEIYANAIVTIVATDGDSASGISGLKDISSPRGLSQDVIPFGEETLIRRNTFAMDEMTFFPTRPQPYYQRGWTCQEYAMAKRKIIFYNDEVHWVCSCSLWHEELTLFTEVNNELNPQSKIVIAGFPDDSSLCRYFNECNQRSLTFEEDALLALSGLLLVFSRSFEGGILYGIPKMFFVHSLC</sequence>
<dbReference type="AlphaFoldDB" id="A0A8H6CUW6"/>
<organism evidence="2 3">
    <name type="scientific">Fusarium denticulatum</name>
    <dbReference type="NCBI Taxonomy" id="48507"/>
    <lineage>
        <taxon>Eukaryota</taxon>
        <taxon>Fungi</taxon>
        <taxon>Dikarya</taxon>
        <taxon>Ascomycota</taxon>
        <taxon>Pezizomycotina</taxon>
        <taxon>Sordariomycetes</taxon>
        <taxon>Hypocreomycetidae</taxon>
        <taxon>Hypocreales</taxon>
        <taxon>Nectriaceae</taxon>
        <taxon>Fusarium</taxon>
        <taxon>Fusarium fujikuroi species complex</taxon>
    </lineage>
</organism>
<gene>
    <name evidence="2" type="ORF">FDENT_2259</name>
</gene>
<reference evidence="2 3" key="1">
    <citation type="submission" date="2020-05" db="EMBL/GenBank/DDBJ databases">
        <title>Identification and distribution of gene clusters putatively required for synthesis of sphingolipid metabolism inhibitors in phylogenetically diverse species of the filamentous fungus Fusarium.</title>
        <authorList>
            <person name="Kim H.-S."/>
            <person name="Busman M."/>
            <person name="Brown D.W."/>
            <person name="Divon H."/>
            <person name="Uhlig S."/>
            <person name="Proctor R.H."/>
        </authorList>
    </citation>
    <scope>NUCLEOTIDE SEQUENCE [LARGE SCALE GENOMIC DNA]</scope>
    <source>
        <strain evidence="2 3">NRRL 25311</strain>
    </source>
</reference>
<dbReference type="Proteomes" id="UP000562682">
    <property type="component" value="Unassembled WGS sequence"/>
</dbReference>
<protein>
    <recommendedName>
        <fullName evidence="1">Heterokaryon incompatibility domain-containing protein</fullName>
    </recommendedName>
</protein>
<evidence type="ECO:0000313" key="2">
    <source>
        <dbReference type="EMBL" id="KAF5693117.1"/>
    </source>
</evidence>
<dbReference type="PANTHER" id="PTHR33112:SF16">
    <property type="entry name" value="HETEROKARYON INCOMPATIBILITY DOMAIN-CONTAINING PROTEIN"/>
    <property type="match status" value="1"/>
</dbReference>
<evidence type="ECO:0000259" key="1">
    <source>
        <dbReference type="Pfam" id="PF06985"/>
    </source>
</evidence>
<dbReference type="InterPro" id="IPR010730">
    <property type="entry name" value="HET"/>
</dbReference>
<accession>A0A8H6CUW6</accession>
<name>A0A8H6CUW6_9HYPO</name>
<keyword evidence="3" id="KW-1185">Reference proteome</keyword>
<feature type="domain" description="Heterokaryon incompatibility" evidence="1">
    <location>
        <begin position="174"/>
        <end position="330"/>
    </location>
</feature>
<proteinExistence type="predicted"/>
<dbReference type="Pfam" id="PF06985">
    <property type="entry name" value="HET"/>
    <property type="match status" value="1"/>
</dbReference>
<dbReference type="EMBL" id="JAAOAK010000049">
    <property type="protein sequence ID" value="KAF5693117.1"/>
    <property type="molecule type" value="Genomic_DNA"/>
</dbReference>